<organism evidence="1 2">
    <name type="scientific">Ditylenchus dipsaci</name>
    <dbReference type="NCBI Taxonomy" id="166011"/>
    <lineage>
        <taxon>Eukaryota</taxon>
        <taxon>Metazoa</taxon>
        <taxon>Ecdysozoa</taxon>
        <taxon>Nematoda</taxon>
        <taxon>Chromadorea</taxon>
        <taxon>Rhabditida</taxon>
        <taxon>Tylenchina</taxon>
        <taxon>Tylenchomorpha</taxon>
        <taxon>Sphaerularioidea</taxon>
        <taxon>Anguinidae</taxon>
        <taxon>Anguininae</taxon>
        <taxon>Ditylenchus</taxon>
    </lineage>
</organism>
<protein>
    <submittedName>
        <fullName evidence="2">BED-type domain-containing protein</fullName>
    </submittedName>
</protein>
<accession>A0A915DRA6</accession>
<keyword evidence="1" id="KW-1185">Reference proteome</keyword>
<dbReference type="WBParaSite" id="jg22093.1">
    <property type="protein sequence ID" value="jg22093.1"/>
    <property type="gene ID" value="jg22093"/>
</dbReference>
<sequence length="94" mass="11037">MEDRVFCKHSLALLQIECHSRSKAAEKKRNGGANRDPVWNFFREEIESNGVVVVRCRECRQLQASFKGQHFILSLESKAFGERTAFYEIWTIWD</sequence>
<dbReference type="AlphaFoldDB" id="A0A915DRA6"/>
<reference evidence="2" key="1">
    <citation type="submission" date="2022-11" db="UniProtKB">
        <authorList>
            <consortium name="WormBaseParasite"/>
        </authorList>
    </citation>
    <scope>IDENTIFICATION</scope>
</reference>
<proteinExistence type="predicted"/>
<name>A0A915DRA6_9BILA</name>
<evidence type="ECO:0000313" key="2">
    <source>
        <dbReference type="WBParaSite" id="jg22093.1"/>
    </source>
</evidence>
<evidence type="ECO:0000313" key="1">
    <source>
        <dbReference type="Proteomes" id="UP000887574"/>
    </source>
</evidence>
<dbReference type="Proteomes" id="UP000887574">
    <property type="component" value="Unplaced"/>
</dbReference>